<protein>
    <submittedName>
        <fullName evidence="6">Arginase family protein</fullName>
    </submittedName>
</protein>
<reference evidence="6 7" key="1">
    <citation type="submission" date="2018-06" db="EMBL/GenBank/DDBJ databases">
        <title>Complete genome of Desulfovibrio marinus P48SEP.</title>
        <authorList>
            <person name="Crispim J.S."/>
            <person name="Vidigal P.M.P."/>
            <person name="Silva L.C.F."/>
            <person name="Araujo L.C."/>
            <person name="Laguardia C.N."/>
            <person name="Dias R.S."/>
            <person name="Sousa M.P."/>
            <person name="Paula S.O."/>
            <person name="Silva C."/>
        </authorList>
    </citation>
    <scope>NUCLEOTIDE SEQUENCE [LARGE SCALE GENOMIC DNA]</scope>
    <source>
        <strain evidence="6 7">P48SEP</strain>
    </source>
</reference>
<keyword evidence="2" id="KW-0378">Hydrolase</keyword>
<evidence type="ECO:0000313" key="7">
    <source>
        <dbReference type="Proteomes" id="UP000434052"/>
    </source>
</evidence>
<dbReference type="InterPro" id="IPR023696">
    <property type="entry name" value="Ureohydrolase_dom_sf"/>
</dbReference>
<dbReference type="PROSITE" id="PS51409">
    <property type="entry name" value="ARGINASE_2"/>
    <property type="match status" value="1"/>
</dbReference>
<dbReference type="Pfam" id="PF00491">
    <property type="entry name" value="Arginase"/>
    <property type="match status" value="1"/>
</dbReference>
<dbReference type="GO" id="GO:0005737">
    <property type="term" value="C:cytoplasm"/>
    <property type="evidence" value="ECO:0007669"/>
    <property type="project" value="TreeGrafter"/>
</dbReference>
<comment type="similarity">
    <text evidence="4">Belongs to the arginase family.</text>
</comment>
<organism evidence="6 7">
    <name type="scientific">Oceanidesulfovibrio marinus</name>
    <dbReference type="NCBI Taxonomy" id="370038"/>
    <lineage>
        <taxon>Bacteria</taxon>
        <taxon>Pseudomonadati</taxon>
        <taxon>Thermodesulfobacteriota</taxon>
        <taxon>Desulfovibrionia</taxon>
        <taxon>Desulfovibrionales</taxon>
        <taxon>Desulfovibrionaceae</taxon>
        <taxon>Oceanidesulfovibrio</taxon>
    </lineage>
</organism>
<dbReference type="PANTHER" id="PTHR43782">
    <property type="entry name" value="ARGINASE"/>
    <property type="match status" value="1"/>
</dbReference>
<evidence type="ECO:0000256" key="5">
    <source>
        <dbReference type="SAM" id="MobiDB-lite"/>
    </source>
</evidence>
<evidence type="ECO:0000256" key="1">
    <source>
        <dbReference type="ARBA" id="ARBA00022723"/>
    </source>
</evidence>
<evidence type="ECO:0000256" key="2">
    <source>
        <dbReference type="ARBA" id="ARBA00022801"/>
    </source>
</evidence>
<proteinExistence type="inferred from homology"/>
<keyword evidence="1" id="KW-0479">Metal-binding</keyword>
<evidence type="ECO:0000256" key="4">
    <source>
        <dbReference type="PROSITE-ProRule" id="PRU00742"/>
    </source>
</evidence>
<dbReference type="EMBL" id="QMIF01000008">
    <property type="protein sequence ID" value="TVM33067.1"/>
    <property type="molecule type" value="Genomic_DNA"/>
</dbReference>
<dbReference type="GO" id="GO:0030145">
    <property type="term" value="F:manganese ion binding"/>
    <property type="evidence" value="ECO:0007669"/>
    <property type="project" value="TreeGrafter"/>
</dbReference>
<dbReference type="Proteomes" id="UP000434052">
    <property type="component" value="Unassembled WGS sequence"/>
</dbReference>
<dbReference type="SUPFAM" id="SSF52768">
    <property type="entry name" value="Arginase/deacetylase"/>
    <property type="match status" value="1"/>
</dbReference>
<dbReference type="CDD" id="cd09999">
    <property type="entry name" value="Arginase-like_1"/>
    <property type="match status" value="1"/>
</dbReference>
<name>A0A6P1ZHJ5_9BACT</name>
<dbReference type="InterPro" id="IPR006035">
    <property type="entry name" value="Ureohydrolase"/>
</dbReference>
<sequence length="305" mass="33024">MAGSYQEWSTLSIEPEAYRIIEAPLCVESNWSGIDMAPQAMLRAGLAKTPAGRDTVSLPPADWRPERSTDGVLNPLQVREYTLNLADTVHEAMRSGRVPIVLGGDCTILLGCLLGMRRTRSARLFFLDGHMDFYAPEQSPTGETADMELGLAVGRGPEVLTEYGLGGPLVSENDTAVFGFRDEAIVEAIGGTNVRDSAMHCASLSDIRLGGFSNAVCGALAFLGESDPFWLHVDLDVLNPWEMPAVDYPMADGLRWGELYGVIRRCAATERLAGLDVTIFNPTFDWDGSVAQTIARVLTAALGLR</sequence>
<keyword evidence="3" id="KW-0464">Manganese</keyword>
<evidence type="ECO:0000313" key="6">
    <source>
        <dbReference type="EMBL" id="TVM33067.1"/>
    </source>
</evidence>
<accession>A0A6P1ZHJ5</accession>
<dbReference type="GO" id="GO:0004053">
    <property type="term" value="F:arginase activity"/>
    <property type="evidence" value="ECO:0007669"/>
    <property type="project" value="TreeGrafter"/>
</dbReference>
<dbReference type="OrthoDB" id="9789727at2"/>
<gene>
    <name evidence="6" type="ORF">DQK91_12960</name>
</gene>
<dbReference type="RefSeq" id="WP_144305794.1">
    <property type="nucleotide sequence ID" value="NZ_QMIF01000008.1"/>
</dbReference>
<evidence type="ECO:0000256" key="3">
    <source>
        <dbReference type="ARBA" id="ARBA00023211"/>
    </source>
</evidence>
<dbReference type="AlphaFoldDB" id="A0A6P1ZHJ5"/>
<comment type="caution">
    <text evidence="6">The sequence shown here is derived from an EMBL/GenBank/DDBJ whole genome shotgun (WGS) entry which is preliminary data.</text>
</comment>
<dbReference type="Gene3D" id="3.40.800.10">
    <property type="entry name" value="Ureohydrolase domain"/>
    <property type="match status" value="1"/>
</dbReference>
<feature type="region of interest" description="Disordered" evidence="5">
    <location>
        <begin position="50"/>
        <end position="69"/>
    </location>
</feature>
<dbReference type="PANTHER" id="PTHR43782:SF3">
    <property type="entry name" value="ARGINASE"/>
    <property type="match status" value="1"/>
</dbReference>